<dbReference type="Gene3D" id="3.40.50.720">
    <property type="entry name" value="NAD(P)-binding Rossmann-like Domain"/>
    <property type="match status" value="1"/>
</dbReference>
<dbReference type="PANTHER" id="PTHR42879:SF2">
    <property type="entry name" value="3-OXOACYL-[ACYL-CARRIER-PROTEIN] REDUCTASE FABG"/>
    <property type="match status" value="1"/>
</dbReference>
<evidence type="ECO:0000313" key="2">
    <source>
        <dbReference type="EMBL" id="WYY00106.1"/>
    </source>
</evidence>
<dbReference type="FunFam" id="3.40.50.720:FF:000084">
    <property type="entry name" value="Short-chain dehydrogenase reductase"/>
    <property type="match status" value="1"/>
</dbReference>
<dbReference type="PROSITE" id="PS00061">
    <property type="entry name" value="ADH_SHORT"/>
    <property type="match status" value="1"/>
</dbReference>
<sequence length="272" mass="29159">MADDKKVSYGNGINISLKGKVALVTGSSSGLGMEIAKYLARAGASVAIHYHSEKQQAEQLSQEINSNGGRSAVFGGDVSNRAEVEAIYKNIDKDLGPIDILVNNAGVDGKREFCGDDNPEDWERVIAINLFGPYYCAREAVKRMKKAGHGVIINITSVHEFVPWSGYTAYSSAKAGLSMFTKTLAQEVSESGIRVISVAPGAIKTPINKEVWGNPETYKDLLTKIAMPRMGETSDIAQAVTFLVSDMASYITGTTLVVDGGMLIYPAFKHGG</sequence>
<protein>
    <submittedName>
        <fullName evidence="2">Glucose 1-dehydrogenase</fullName>
        <ecNumber evidence="2">1.1.1.47</ecNumber>
    </submittedName>
</protein>
<dbReference type="EMBL" id="CP133772">
    <property type="protein sequence ID" value="WYY00106.1"/>
    <property type="molecule type" value="Genomic_DNA"/>
</dbReference>
<reference evidence="2 3" key="1">
    <citation type="submission" date="2023-09" db="EMBL/GenBank/DDBJ databases">
        <authorList>
            <person name="Golyshina O.V."/>
            <person name="Lunev E.A."/>
            <person name="Bargiela R."/>
            <person name="Gaines M.C."/>
            <person name="Daum B."/>
            <person name="Bale N.J."/>
            <person name="Koenen M."/>
            <person name="Sinninghe Damst J.S."/>
            <person name="Yakimov M."/>
            <person name="Golyshin P.N."/>
        </authorList>
    </citation>
    <scope>NUCLEOTIDE SEQUENCE [LARGE SCALE GENOMIC DNA]</scope>
    <source>
        <strain evidence="2 3">M1</strain>
    </source>
</reference>
<comment type="similarity">
    <text evidence="1">Belongs to the short-chain dehydrogenases/reductases (SDR) family.</text>
</comment>
<keyword evidence="3" id="KW-1185">Reference proteome</keyword>
<dbReference type="EC" id="1.1.1.47" evidence="2"/>
<proteinExistence type="inferred from homology"/>
<dbReference type="NCBIfam" id="NF005559">
    <property type="entry name" value="PRK07231.1"/>
    <property type="match status" value="1"/>
</dbReference>
<evidence type="ECO:0000256" key="1">
    <source>
        <dbReference type="ARBA" id="ARBA00006484"/>
    </source>
</evidence>
<dbReference type="AlphaFoldDB" id="A0AAX4NF34"/>
<dbReference type="InterPro" id="IPR002347">
    <property type="entry name" value="SDR_fam"/>
</dbReference>
<dbReference type="GO" id="GO:0047936">
    <property type="term" value="F:glucose 1-dehydrogenase [NAD(P)+] activity"/>
    <property type="evidence" value="ECO:0007669"/>
    <property type="project" value="UniProtKB-EC"/>
</dbReference>
<gene>
    <name evidence="2" type="ORF">OXIME_000661</name>
</gene>
<dbReference type="PRINTS" id="PR00080">
    <property type="entry name" value="SDRFAMILY"/>
</dbReference>
<dbReference type="InterPro" id="IPR020904">
    <property type="entry name" value="Sc_DH/Rdtase_CS"/>
</dbReference>
<dbReference type="GeneID" id="95967391"/>
<name>A0AAX4NF34_9ARCH</name>
<keyword evidence="2" id="KW-0560">Oxidoreductase</keyword>
<evidence type="ECO:0000313" key="3">
    <source>
        <dbReference type="Proteomes" id="UP001451606"/>
    </source>
</evidence>
<dbReference type="InterPro" id="IPR050259">
    <property type="entry name" value="SDR"/>
</dbReference>
<dbReference type="InterPro" id="IPR036291">
    <property type="entry name" value="NAD(P)-bd_dom_sf"/>
</dbReference>
<dbReference type="SUPFAM" id="SSF51735">
    <property type="entry name" value="NAD(P)-binding Rossmann-fold domains"/>
    <property type="match status" value="1"/>
</dbReference>
<dbReference type="KEGG" id="omr:OXIME_000661"/>
<organism evidence="2 3">
    <name type="scientific">Oxyplasma meridianum</name>
    <dbReference type="NCBI Taxonomy" id="3073602"/>
    <lineage>
        <taxon>Archaea</taxon>
        <taxon>Methanobacteriati</taxon>
        <taxon>Thermoplasmatota</taxon>
        <taxon>Thermoplasmata</taxon>
        <taxon>Thermoplasmatales</taxon>
        <taxon>Thermoplasmataceae</taxon>
        <taxon>Oxyplasma</taxon>
    </lineage>
</organism>
<dbReference type="Pfam" id="PF13561">
    <property type="entry name" value="adh_short_C2"/>
    <property type="match status" value="1"/>
</dbReference>
<dbReference type="PRINTS" id="PR00081">
    <property type="entry name" value="GDHRDH"/>
</dbReference>
<dbReference type="RefSeq" id="WP_393972058.1">
    <property type="nucleotide sequence ID" value="NZ_CP133772.1"/>
</dbReference>
<dbReference type="PANTHER" id="PTHR42879">
    <property type="entry name" value="3-OXOACYL-(ACYL-CARRIER-PROTEIN) REDUCTASE"/>
    <property type="match status" value="1"/>
</dbReference>
<dbReference type="GO" id="GO:0032787">
    <property type="term" value="P:monocarboxylic acid metabolic process"/>
    <property type="evidence" value="ECO:0007669"/>
    <property type="project" value="UniProtKB-ARBA"/>
</dbReference>
<accession>A0AAX4NF34</accession>
<dbReference type="Proteomes" id="UP001451606">
    <property type="component" value="Chromosome"/>
</dbReference>
<dbReference type="NCBIfam" id="NF009466">
    <property type="entry name" value="PRK12826.1-2"/>
    <property type="match status" value="1"/>
</dbReference>